<dbReference type="SUPFAM" id="SSF52833">
    <property type="entry name" value="Thioredoxin-like"/>
    <property type="match status" value="1"/>
</dbReference>
<evidence type="ECO:0000256" key="1">
    <source>
        <dbReference type="ARBA" id="ARBA00007764"/>
    </source>
</evidence>
<dbReference type="InterPro" id="IPR051033">
    <property type="entry name" value="SH3BGR"/>
</dbReference>
<dbReference type="PANTHER" id="PTHR12232">
    <property type="entry name" value="SH3 DOMAIN-BINDING GLUTAMIC ACID-RICH-LIKE PROTEIN"/>
    <property type="match status" value="1"/>
</dbReference>
<sequence length="215" mass="24173">MAPLKVYVASATANPETKYRVQRTLMILDGLGIPFDSIDITKPEKAEERKFMRENATKSGPILPPQFFYNDEYLGDYEDFDTAVETDTIVDFLRLLPETLASNADTNENGKNEEETAVEATTTAKTGSSDEQLGEDEEWDEDEEEDEEEEKAPEPDPGPSDNKEEKVEDEAEVAETATISLPKPASPDEYDVDGEDEELEGEDEEWDEDEEEEEA</sequence>
<organism evidence="3 4">
    <name type="scientific">Caenorhabditis bovis</name>
    <dbReference type="NCBI Taxonomy" id="2654633"/>
    <lineage>
        <taxon>Eukaryota</taxon>
        <taxon>Metazoa</taxon>
        <taxon>Ecdysozoa</taxon>
        <taxon>Nematoda</taxon>
        <taxon>Chromadorea</taxon>
        <taxon>Rhabditida</taxon>
        <taxon>Rhabditina</taxon>
        <taxon>Rhabditomorpha</taxon>
        <taxon>Rhabditoidea</taxon>
        <taxon>Rhabditidae</taxon>
        <taxon>Peloderinae</taxon>
        <taxon>Caenorhabditis</taxon>
    </lineage>
</organism>
<dbReference type="InterPro" id="IPR006993">
    <property type="entry name" value="Glut_rich_SH3-bd"/>
</dbReference>
<proteinExistence type="inferred from homology"/>
<dbReference type="InterPro" id="IPR036249">
    <property type="entry name" value="Thioredoxin-like_sf"/>
</dbReference>
<dbReference type="Pfam" id="PF04908">
    <property type="entry name" value="SH3BGR"/>
    <property type="match status" value="1"/>
</dbReference>
<evidence type="ECO:0000313" key="3">
    <source>
        <dbReference type="EMBL" id="CAB3407697.1"/>
    </source>
</evidence>
<evidence type="ECO:0000256" key="2">
    <source>
        <dbReference type="SAM" id="MobiDB-lite"/>
    </source>
</evidence>
<evidence type="ECO:0008006" key="5">
    <source>
        <dbReference type="Google" id="ProtNLM"/>
    </source>
</evidence>
<evidence type="ECO:0000313" key="4">
    <source>
        <dbReference type="Proteomes" id="UP000494206"/>
    </source>
</evidence>
<keyword evidence="4" id="KW-1185">Reference proteome</keyword>
<reference evidence="3 4" key="1">
    <citation type="submission" date="2020-04" db="EMBL/GenBank/DDBJ databases">
        <authorList>
            <person name="Laetsch R D."/>
            <person name="Stevens L."/>
            <person name="Kumar S."/>
            <person name="Blaxter L. M."/>
        </authorList>
    </citation>
    <scope>NUCLEOTIDE SEQUENCE [LARGE SCALE GENOMIC DNA]</scope>
</reference>
<dbReference type="PANTHER" id="PTHR12232:SF15">
    <property type="entry name" value="SH3 DOMAIN-BINDING GLUTAMIC ACID-RICH PROTEIN HOMOLOG"/>
    <property type="match status" value="1"/>
</dbReference>
<dbReference type="CDD" id="cd03030">
    <property type="entry name" value="GRX_SH3BGR"/>
    <property type="match status" value="1"/>
</dbReference>
<accession>A0A8S1EVN9</accession>
<dbReference type="GO" id="GO:0005737">
    <property type="term" value="C:cytoplasm"/>
    <property type="evidence" value="ECO:0007669"/>
    <property type="project" value="TreeGrafter"/>
</dbReference>
<dbReference type="Gene3D" id="3.40.30.10">
    <property type="entry name" value="Glutaredoxin"/>
    <property type="match status" value="1"/>
</dbReference>
<comment type="similarity">
    <text evidence="1">Belongs to the SH3BGR family.</text>
</comment>
<name>A0A8S1EVN9_9PELO</name>
<comment type="caution">
    <text evidence="3">The sequence shown here is derived from an EMBL/GenBank/DDBJ whole genome shotgun (WGS) entry which is preliminary data.</text>
</comment>
<dbReference type="OrthoDB" id="9932926at2759"/>
<dbReference type="Proteomes" id="UP000494206">
    <property type="component" value="Unassembled WGS sequence"/>
</dbReference>
<feature type="compositionally biased region" description="Acidic residues" evidence="2">
    <location>
        <begin position="132"/>
        <end position="151"/>
    </location>
</feature>
<dbReference type="PROSITE" id="PS51354">
    <property type="entry name" value="GLUTAREDOXIN_2"/>
    <property type="match status" value="1"/>
</dbReference>
<dbReference type="AlphaFoldDB" id="A0A8S1EVN9"/>
<protein>
    <recommendedName>
        <fullName evidence="5">Glutaredoxin domain-containing protein</fullName>
    </recommendedName>
</protein>
<dbReference type="EMBL" id="CADEPM010000006">
    <property type="protein sequence ID" value="CAB3407697.1"/>
    <property type="molecule type" value="Genomic_DNA"/>
</dbReference>
<feature type="region of interest" description="Disordered" evidence="2">
    <location>
        <begin position="103"/>
        <end position="215"/>
    </location>
</feature>
<gene>
    <name evidence="3" type="ORF">CBOVIS_LOCUS9584</name>
</gene>
<feature type="compositionally biased region" description="Acidic residues" evidence="2">
    <location>
        <begin position="188"/>
        <end position="215"/>
    </location>
</feature>